<reference evidence="3 4" key="1">
    <citation type="submission" date="2019-10" db="EMBL/GenBank/DDBJ databases">
        <title>Rudanella paleaurantiibacter sp. nov., isolated from sludge.</title>
        <authorList>
            <person name="Xu S.Q."/>
        </authorList>
    </citation>
    <scope>NUCLEOTIDE SEQUENCE [LARGE SCALE GENOMIC DNA]</scope>
    <source>
        <strain evidence="3 4">HX-22-17</strain>
    </source>
</reference>
<evidence type="ECO:0000313" key="3">
    <source>
        <dbReference type="EMBL" id="KAB7728686.1"/>
    </source>
</evidence>
<dbReference type="RefSeq" id="WP_152125579.1">
    <property type="nucleotide sequence ID" value="NZ_WELI01000007.1"/>
</dbReference>
<evidence type="ECO:0000313" key="4">
    <source>
        <dbReference type="Proteomes" id="UP000488299"/>
    </source>
</evidence>
<dbReference type="Pfam" id="PF00072">
    <property type="entry name" value="Response_reg"/>
    <property type="match status" value="1"/>
</dbReference>
<comment type="caution">
    <text evidence="3">The sequence shown here is derived from an EMBL/GenBank/DDBJ whole genome shotgun (WGS) entry which is preliminary data.</text>
</comment>
<feature type="domain" description="Response regulatory" evidence="2">
    <location>
        <begin position="10"/>
        <end position="130"/>
    </location>
</feature>
<dbReference type="InterPro" id="IPR011006">
    <property type="entry name" value="CheY-like_superfamily"/>
</dbReference>
<proteinExistence type="predicted"/>
<protein>
    <submittedName>
        <fullName evidence="3">Response regulator</fullName>
    </submittedName>
</protein>
<dbReference type="SUPFAM" id="SSF52172">
    <property type="entry name" value="CheY-like"/>
    <property type="match status" value="1"/>
</dbReference>
<dbReference type="SMART" id="SM00448">
    <property type="entry name" value="REC"/>
    <property type="match status" value="1"/>
</dbReference>
<keyword evidence="1" id="KW-0597">Phosphoprotein</keyword>
<dbReference type="EMBL" id="WELI01000007">
    <property type="protein sequence ID" value="KAB7728686.1"/>
    <property type="molecule type" value="Genomic_DNA"/>
</dbReference>
<name>A0A7J5TW63_9BACT</name>
<dbReference type="InterPro" id="IPR001789">
    <property type="entry name" value="Sig_transdc_resp-reg_receiver"/>
</dbReference>
<accession>A0A7J5TW63</accession>
<gene>
    <name evidence="3" type="ORF">F5984_17790</name>
</gene>
<dbReference type="InterPro" id="IPR052893">
    <property type="entry name" value="TCS_response_regulator"/>
</dbReference>
<dbReference type="PANTHER" id="PTHR44520">
    <property type="entry name" value="RESPONSE REGULATOR RCP1-RELATED"/>
    <property type="match status" value="1"/>
</dbReference>
<dbReference type="GO" id="GO:0000160">
    <property type="term" value="P:phosphorelay signal transduction system"/>
    <property type="evidence" value="ECO:0007669"/>
    <property type="project" value="InterPro"/>
</dbReference>
<sequence>MLSPSSQSPNVWLVDDDQDDQFLVYTAFEQHTPSIPLKILNDGDEVLPELSNAPEPPRLILLDINMPRQNGFETLAQVRRTVAWQDLPIILFTTSSTEGDQERAQALGATHFLTKPTDYGQLQVMISQLVKHYLPSNALPS</sequence>
<dbReference type="PROSITE" id="PS50110">
    <property type="entry name" value="RESPONSE_REGULATORY"/>
    <property type="match status" value="1"/>
</dbReference>
<dbReference type="Gene3D" id="3.40.50.2300">
    <property type="match status" value="1"/>
</dbReference>
<evidence type="ECO:0000256" key="1">
    <source>
        <dbReference type="PROSITE-ProRule" id="PRU00169"/>
    </source>
</evidence>
<feature type="modified residue" description="4-aspartylphosphate" evidence="1">
    <location>
        <position position="63"/>
    </location>
</feature>
<dbReference type="AlphaFoldDB" id="A0A7J5TW63"/>
<evidence type="ECO:0000259" key="2">
    <source>
        <dbReference type="PROSITE" id="PS50110"/>
    </source>
</evidence>
<organism evidence="3 4">
    <name type="scientific">Rudanella paleaurantiibacter</name>
    <dbReference type="NCBI Taxonomy" id="2614655"/>
    <lineage>
        <taxon>Bacteria</taxon>
        <taxon>Pseudomonadati</taxon>
        <taxon>Bacteroidota</taxon>
        <taxon>Cytophagia</taxon>
        <taxon>Cytophagales</taxon>
        <taxon>Cytophagaceae</taxon>
        <taxon>Rudanella</taxon>
    </lineage>
</organism>
<keyword evidence="4" id="KW-1185">Reference proteome</keyword>
<dbReference type="Proteomes" id="UP000488299">
    <property type="component" value="Unassembled WGS sequence"/>
</dbReference>